<keyword evidence="4 6" id="KW-1133">Transmembrane helix</keyword>
<evidence type="ECO:0000256" key="2">
    <source>
        <dbReference type="ARBA" id="ARBA00006143"/>
    </source>
</evidence>
<accession>A0A1G1VR01</accession>
<feature type="transmembrane region" description="Helical" evidence="6">
    <location>
        <begin position="92"/>
        <end position="112"/>
    </location>
</feature>
<dbReference type="GO" id="GO:0016020">
    <property type="term" value="C:membrane"/>
    <property type="evidence" value="ECO:0007669"/>
    <property type="project" value="UniProtKB-SubCell"/>
</dbReference>
<feature type="transmembrane region" description="Helical" evidence="6">
    <location>
        <begin position="172"/>
        <end position="191"/>
    </location>
</feature>
<dbReference type="EMBL" id="MHCJ01000006">
    <property type="protein sequence ID" value="OGY17813.1"/>
    <property type="molecule type" value="Genomic_DNA"/>
</dbReference>
<evidence type="ECO:0000256" key="6">
    <source>
        <dbReference type="SAM" id="Phobius"/>
    </source>
</evidence>
<feature type="transmembrane region" description="Helical" evidence="6">
    <location>
        <begin position="203"/>
        <end position="223"/>
    </location>
</feature>
<comment type="caution">
    <text evidence="8">The sequence shown here is derived from an EMBL/GenBank/DDBJ whole genome shotgun (WGS) entry which is preliminary data.</text>
</comment>
<evidence type="ECO:0000313" key="8">
    <source>
        <dbReference type="EMBL" id="OGY17813.1"/>
    </source>
</evidence>
<dbReference type="GO" id="GO:0017004">
    <property type="term" value="P:cytochrome complex assembly"/>
    <property type="evidence" value="ECO:0007669"/>
    <property type="project" value="InterPro"/>
</dbReference>
<gene>
    <name evidence="8" type="ORF">A2786_00620</name>
</gene>
<evidence type="ECO:0000256" key="5">
    <source>
        <dbReference type="ARBA" id="ARBA00023136"/>
    </source>
</evidence>
<protein>
    <recommendedName>
        <fullName evidence="7">Cytochrome C biogenesis protein transmembrane domain-containing protein</fullName>
    </recommendedName>
</protein>
<dbReference type="InterPro" id="IPR051790">
    <property type="entry name" value="Cytochrome_c-biogenesis_DsbD"/>
</dbReference>
<comment type="similarity">
    <text evidence="2">Belongs to the DsbD family.</text>
</comment>
<evidence type="ECO:0000256" key="3">
    <source>
        <dbReference type="ARBA" id="ARBA00022692"/>
    </source>
</evidence>
<feature type="domain" description="Cytochrome C biogenesis protein transmembrane" evidence="7">
    <location>
        <begin position="5"/>
        <end position="220"/>
    </location>
</feature>
<organism evidence="8 9">
    <name type="scientific">Candidatus Chisholmbacteria bacterium RIFCSPHIGHO2_01_FULL_52_32</name>
    <dbReference type="NCBI Taxonomy" id="1797591"/>
    <lineage>
        <taxon>Bacteria</taxon>
        <taxon>Candidatus Chisholmiibacteriota</taxon>
    </lineage>
</organism>
<dbReference type="PANTHER" id="PTHR31272:SF4">
    <property type="entry name" value="CYTOCHROME C-TYPE BIOGENESIS PROTEIN HI_1454-RELATED"/>
    <property type="match status" value="1"/>
</dbReference>
<dbReference type="Pfam" id="PF02683">
    <property type="entry name" value="DsbD_TM"/>
    <property type="match status" value="1"/>
</dbReference>
<sequence>MDLNLLIAFTGGVVSFFAPCVVPLLPAYIGYIAGVSLSEYAFSKNLSLYRRQILFSSLSYILGFSLIFVLLGTTAASFGLWLRQSGVWMERVGGVLIMVFALQFMGVLRLPFLSLGHSLRLPRWADHLSYGRAFLLGIVFATAWTPCVGAVLGSILTLAATASTASAGALMLFVYSLGISLPFLFVSLVLAEVPGFLRGYAHFLSLFSKVSGVLLFLIGFLLFNNTVLFLSDRLTYGYLNSYLFGWAFRLGYQIR</sequence>
<reference evidence="8 9" key="1">
    <citation type="journal article" date="2016" name="Nat. Commun.">
        <title>Thousands of microbial genomes shed light on interconnected biogeochemical processes in an aquifer system.</title>
        <authorList>
            <person name="Anantharaman K."/>
            <person name="Brown C.T."/>
            <person name="Hug L.A."/>
            <person name="Sharon I."/>
            <person name="Castelle C.J."/>
            <person name="Probst A.J."/>
            <person name="Thomas B.C."/>
            <person name="Singh A."/>
            <person name="Wilkins M.J."/>
            <person name="Karaoz U."/>
            <person name="Brodie E.L."/>
            <person name="Williams K.H."/>
            <person name="Hubbard S.S."/>
            <person name="Banfield J.F."/>
        </authorList>
    </citation>
    <scope>NUCLEOTIDE SEQUENCE [LARGE SCALE GENOMIC DNA]</scope>
</reference>
<evidence type="ECO:0000259" key="7">
    <source>
        <dbReference type="Pfam" id="PF02683"/>
    </source>
</evidence>
<dbReference type="PANTHER" id="PTHR31272">
    <property type="entry name" value="CYTOCHROME C-TYPE BIOGENESIS PROTEIN HI_1454-RELATED"/>
    <property type="match status" value="1"/>
</dbReference>
<comment type="subcellular location">
    <subcellularLocation>
        <location evidence="1">Membrane</location>
        <topology evidence="1">Multi-pass membrane protein</topology>
    </subcellularLocation>
</comment>
<evidence type="ECO:0000313" key="9">
    <source>
        <dbReference type="Proteomes" id="UP000179233"/>
    </source>
</evidence>
<feature type="transmembrane region" description="Helical" evidence="6">
    <location>
        <begin position="53"/>
        <end position="80"/>
    </location>
</feature>
<feature type="transmembrane region" description="Helical" evidence="6">
    <location>
        <begin position="133"/>
        <end position="160"/>
    </location>
</feature>
<dbReference type="AlphaFoldDB" id="A0A1G1VR01"/>
<evidence type="ECO:0000256" key="1">
    <source>
        <dbReference type="ARBA" id="ARBA00004141"/>
    </source>
</evidence>
<keyword evidence="5 6" id="KW-0472">Membrane</keyword>
<evidence type="ECO:0000256" key="4">
    <source>
        <dbReference type="ARBA" id="ARBA00022989"/>
    </source>
</evidence>
<keyword evidence="3 6" id="KW-0812">Transmembrane</keyword>
<name>A0A1G1VR01_9BACT</name>
<proteinExistence type="inferred from homology"/>
<dbReference type="InterPro" id="IPR003834">
    <property type="entry name" value="Cyt_c_assmbl_TM_dom"/>
</dbReference>
<feature type="transmembrane region" description="Helical" evidence="6">
    <location>
        <begin position="6"/>
        <end position="32"/>
    </location>
</feature>
<dbReference type="Proteomes" id="UP000179233">
    <property type="component" value="Unassembled WGS sequence"/>
</dbReference>